<keyword evidence="1" id="KW-0328">Glycosyltransferase</keyword>
<evidence type="ECO:0000313" key="4">
    <source>
        <dbReference type="EMBL" id="OYD17520.1"/>
    </source>
</evidence>
<keyword evidence="2" id="KW-0808">Transferase</keyword>
<dbReference type="SUPFAM" id="SSF75005">
    <property type="entry name" value="Arabinanase/levansucrase/invertase"/>
    <property type="match status" value="1"/>
</dbReference>
<dbReference type="Gene3D" id="2.115.10.20">
    <property type="entry name" value="Glycosyl hydrolase domain, family 43"/>
    <property type="match status" value="1"/>
</dbReference>
<comment type="similarity">
    <text evidence="3">Belongs to the glycosyl hydrolase 130 family.</text>
</comment>
<evidence type="ECO:0000256" key="1">
    <source>
        <dbReference type="ARBA" id="ARBA00022676"/>
    </source>
</evidence>
<sequence>MKINTKNLGDGMTASLPSGEVIFKLDSCKDNPILRPRDIGLTWQEDGVKKVGAVFNGGGEVFNERVILAPRCHKNYREGKFVDERTGTERKCLENYISEIWLFESENGMHFKRLNTTMIRGDGTSHKDFVYGIEDIRIVRYEDMYLLVGCGKVAPPFQGKNADRIAIHSTKDFVDISYHGMVDAFDSRNAIPFPEYIGGKLYIFLRMYPNIQIAPLVGGVEQLLFPVKHREYWEGIYTNRDKHRLFHVGNFPHEREKIGPGTQPIKTERGWLFIYHAVGEIGGELSTSYGVETPIKRGYSICAALLDTDNPRRVLCRTRKPIYIPNAPYELFGNEEYPVDVPYVVFPTGAVVCGEKLLIYAGVGDKYEILLSCNINKLVEYLWKYCRS</sequence>
<evidence type="ECO:0000313" key="5">
    <source>
        <dbReference type="Proteomes" id="UP000215215"/>
    </source>
</evidence>
<evidence type="ECO:0000256" key="3">
    <source>
        <dbReference type="ARBA" id="ARBA00024356"/>
    </source>
</evidence>
<dbReference type="InterPro" id="IPR023296">
    <property type="entry name" value="Glyco_hydro_beta-prop_sf"/>
</dbReference>
<organism evidence="4 5">
    <name type="scientific">candidate division WOR-3 bacterium JGI_Cruoil_03_44_89</name>
    <dbReference type="NCBI Taxonomy" id="1973748"/>
    <lineage>
        <taxon>Bacteria</taxon>
        <taxon>Bacteria division WOR-3</taxon>
    </lineage>
</organism>
<dbReference type="GO" id="GO:0016757">
    <property type="term" value="F:glycosyltransferase activity"/>
    <property type="evidence" value="ECO:0007669"/>
    <property type="project" value="UniProtKB-KW"/>
</dbReference>
<gene>
    <name evidence="4" type="ORF">CH333_00660</name>
</gene>
<evidence type="ECO:0000256" key="2">
    <source>
        <dbReference type="ARBA" id="ARBA00022679"/>
    </source>
</evidence>
<dbReference type="EMBL" id="NOZQ01000009">
    <property type="protein sequence ID" value="OYD17520.1"/>
    <property type="molecule type" value="Genomic_DNA"/>
</dbReference>
<dbReference type="Proteomes" id="UP000215215">
    <property type="component" value="Unassembled WGS sequence"/>
</dbReference>
<name>A0A235BYT7_UNCW3</name>
<dbReference type="PANTHER" id="PTHR34106:SF5">
    <property type="entry name" value="GLYCOSIDASE"/>
    <property type="match status" value="1"/>
</dbReference>
<dbReference type="AlphaFoldDB" id="A0A235BYT7"/>
<dbReference type="PANTHER" id="PTHR34106">
    <property type="entry name" value="GLYCOSIDASE"/>
    <property type="match status" value="1"/>
</dbReference>
<reference evidence="4 5" key="1">
    <citation type="submission" date="2017-07" db="EMBL/GenBank/DDBJ databases">
        <title>Recovery of genomes from metagenomes via a dereplication, aggregation, and scoring strategy.</title>
        <authorList>
            <person name="Sieber C.M."/>
            <person name="Probst A.J."/>
            <person name="Sharrar A."/>
            <person name="Thomas B.C."/>
            <person name="Hess M."/>
            <person name="Tringe S.G."/>
            <person name="Banfield J.F."/>
        </authorList>
    </citation>
    <scope>NUCLEOTIDE SEQUENCE [LARGE SCALE GENOMIC DNA]</scope>
    <source>
        <strain evidence="4">JGI_Cruoil_03_44_89</strain>
    </source>
</reference>
<protein>
    <recommendedName>
        <fullName evidence="6">Glycosidase</fullName>
    </recommendedName>
</protein>
<dbReference type="Pfam" id="PF04041">
    <property type="entry name" value="Glyco_hydro_130"/>
    <property type="match status" value="1"/>
</dbReference>
<dbReference type="InterPro" id="IPR007184">
    <property type="entry name" value="Mannoside_phosphorylase"/>
</dbReference>
<comment type="caution">
    <text evidence="4">The sequence shown here is derived from an EMBL/GenBank/DDBJ whole genome shotgun (WGS) entry which is preliminary data.</text>
</comment>
<evidence type="ECO:0008006" key="6">
    <source>
        <dbReference type="Google" id="ProtNLM"/>
    </source>
</evidence>
<accession>A0A235BYT7</accession>
<proteinExistence type="inferred from homology"/>